<dbReference type="AlphaFoldDB" id="A0A5N5SU98"/>
<keyword evidence="2" id="KW-1185">Reference proteome</keyword>
<accession>A0A5N5SU98</accession>
<sequence length="136" mass="15465">MHPSKTPQYDSTLQESTLVSAKSISKPASQTISTNILPHNSNKTNHLAQNRRYLQDTGFHNESNRKTLTSQRPLLPINITLLNDLRLQPEEVNEFLGTMKKKELSFINLSQIVAKSAKKFTRTMKEDKSRTSLITL</sequence>
<evidence type="ECO:0000313" key="1">
    <source>
        <dbReference type="EMBL" id="KAB7497806.1"/>
    </source>
</evidence>
<name>A0A5N5SU98_9CRUS</name>
<evidence type="ECO:0000313" key="2">
    <source>
        <dbReference type="Proteomes" id="UP000326759"/>
    </source>
</evidence>
<gene>
    <name evidence="1" type="ORF">Anas_09475</name>
</gene>
<proteinExistence type="predicted"/>
<organism evidence="1 2">
    <name type="scientific">Armadillidium nasatum</name>
    <dbReference type="NCBI Taxonomy" id="96803"/>
    <lineage>
        <taxon>Eukaryota</taxon>
        <taxon>Metazoa</taxon>
        <taxon>Ecdysozoa</taxon>
        <taxon>Arthropoda</taxon>
        <taxon>Crustacea</taxon>
        <taxon>Multicrustacea</taxon>
        <taxon>Malacostraca</taxon>
        <taxon>Eumalacostraca</taxon>
        <taxon>Peracarida</taxon>
        <taxon>Isopoda</taxon>
        <taxon>Oniscidea</taxon>
        <taxon>Crinocheta</taxon>
        <taxon>Armadillidiidae</taxon>
        <taxon>Armadillidium</taxon>
    </lineage>
</organism>
<protein>
    <submittedName>
        <fullName evidence="1">Uncharacterized protein</fullName>
    </submittedName>
</protein>
<comment type="caution">
    <text evidence="1">The sequence shown here is derived from an EMBL/GenBank/DDBJ whole genome shotgun (WGS) entry which is preliminary data.</text>
</comment>
<dbReference type="Proteomes" id="UP000326759">
    <property type="component" value="Unassembled WGS sequence"/>
</dbReference>
<reference evidence="1 2" key="1">
    <citation type="journal article" date="2019" name="PLoS Biol.">
        <title>Sex chromosomes control vertical transmission of feminizing Wolbachia symbionts in an isopod.</title>
        <authorList>
            <person name="Becking T."/>
            <person name="Chebbi M.A."/>
            <person name="Giraud I."/>
            <person name="Moumen B."/>
            <person name="Laverre T."/>
            <person name="Caubet Y."/>
            <person name="Peccoud J."/>
            <person name="Gilbert C."/>
            <person name="Cordaux R."/>
        </authorList>
    </citation>
    <scope>NUCLEOTIDE SEQUENCE [LARGE SCALE GENOMIC DNA]</scope>
    <source>
        <strain evidence="1">ANa2</strain>
        <tissue evidence="1">Whole body excluding digestive tract and cuticle</tissue>
    </source>
</reference>
<dbReference type="EMBL" id="SEYY01019899">
    <property type="protein sequence ID" value="KAB7497806.1"/>
    <property type="molecule type" value="Genomic_DNA"/>
</dbReference>